<sequence>MIAVGQEGKLARKYSEPRRSAAKCCWCSRRWSSSCRTAEMGDLDDLQELEDDGLLEEVLKRRACLRCGARWVQHGVGFDAARGAPFDFTCRGCDGHYREILPGVNTIEEVLQTLRRGLLDGALDCGRTTVAAGPPPQTPDFQVTVASARRDLLKRIGGSRTQRWRPSAGPGAGAQRDGGEGLLAGEPAKGPPALEPGGGGVIGNWLRGMLTGGSGR</sequence>
<reference evidence="2" key="1">
    <citation type="submission" date="2023-10" db="EMBL/GenBank/DDBJ databases">
        <authorList>
            <person name="Chen Y."/>
            <person name="Shah S."/>
            <person name="Dougan E. K."/>
            <person name="Thang M."/>
            <person name="Chan C."/>
        </authorList>
    </citation>
    <scope>NUCLEOTIDE SEQUENCE [LARGE SCALE GENOMIC DNA]</scope>
</reference>
<name>A0ABN9UJC2_9DINO</name>
<feature type="region of interest" description="Disordered" evidence="1">
    <location>
        <begin position="156"/>
        <end position="202"/>
    </location>
</feature>
<dbReference type="EMBL" id="CAUYUJ010015858">
    <property type="protein sequence ID" value="CAK0858979.1"/>
    <property type="molecule type" value="Genomic_DNA"/>
</dbReference>
<evidence type="ECO:0000256" key="1">
    <source>
        <dbReference type="SAM" id="MobiDB-lite"/>
    </source>
</evidence>
<keyword evidence="3" id="KW-1185">Reference proteome</keyword>
<evidence type="ECO:0000313" key="2">
    <source>
        <dbReference type="EMBL" id="CAK0858979.1"/>
    </source>
</evidence>
<accession>A0ABN9UJC2</accession>
<evidence type="ECO:0008006" key="4">
    <source>
        <dbReference type="Google" id="ProtNLM"/>
    </source>
</evidence>
<gene>
    <name evidence="2" type="ORF">PCOR1329_LOCUS48496</name>
</gene>
<protein>
    <recommendedName>
        <fullName evidence="4">Transcription factor zinc-finger domain-containing protein</fullName>
    </recommendedName>
</protein>
<comment type="caution">
    <text evidence="2">The sequence shown here is derived from an EMBL/GenBank/DDBJ whole genome shotgun (WGS) entry which is preliminary data.</text>
</comment>
<evidence type="ECO:0000313" key="3">
    <source>
        <dbReference type="Proteomes" id="UP001189429"/>
    </source>
</evidence>
<organism evidence="2 3">
    <name type="scientific">Prorocentrum cordatum</name>
    <dbReference type="NCBI Taxonomy" id="2364126"/>
    <lineage>
        <taxon>Eukaryota</taxon>
        <taxon>Sar</taxon>
        <taxon>Alveolata</taxon>
        <taxon>Dinophyceae</taxon>
        <taxon>Prorocentrales</taxon>
        <taxon>Prorocentraceae</taxon>
        <taxon>Prorocentrum</taxon>
    </lineage>
</organism>
<proteinExistence type="predicted"/>
<dbReference type="Proteomes" id="UP001189429">
    <property type="component" value="Unassembled WGS sequence"/>
</dbReference>